<sequence length="224" mass="25562">MYVAVKWCLLKNFTSTMPKSDTAPAAKSTAKTQLTPEDWIHAAGQVLVNKSIDAVRVDALSKDLGVTRGSFYWHFKDREDLLRQLLVSWRDRATEQIIDRFERRNTKPRELIRELLMLPFHGSSAKVGASTELAIRAWARRDEMARHFVDEVDGKRLAYISQCFSGLGFDIPESRTRAFMLYSFMLAESLLSEHGAQTQHEERQRSLERMLVQMPAAESPGASD</sequence>
<evidence type="ECO:0000313" key="4">
    <source>
        <dbReference type="EMBL" id="MYM26241.1"/>
    </source>
</evidence>
<evidence type="ECO:0000313" key="5">
    <source>
        <dbReference type="Proteomes" id="UP000479335"/>
    </source>
</evidence>
<dbReference type="PROSITE" id="PS50977">
    <property type="entry name" value="HTH_TETR_2"/>
    <property type="match status" value="1"/>
</dbReference>
<reference evidence="4 5" key="1">
    <citation type="submission" date="2019-12" db="EMBL/GenBank/DDBJ databases">
        <title>Novel species isolated from a subtropical stream in China.</title>
        <authorList>
            <person name="Lu H."/>
        </authorList>
    </citation>
    <scope>NUCLEOTIDE SEQUENCE [LARGE SCALE GENOMIC DNA]</scope>
    <source>
        <strain evidence="4 5">FT135W</strain>
    </source>
</reference>
<dbReference type="SUPFAM" id="SSF46689">
    <property type="entry name" value="Homeodomain-like"/>
    <property type="match status" value="1"/>
</dbReference>
<keyword evidence="1 2" id="KW-0238">DNA-binding</keyword>
<dbReference type="Gene3D" id="1.10.357.10">
    <property type="entry name" value="Tetracycline Repressor, domain 2"/>
    <property type="match status" value="1"/>
</dbReference>
<evidence type="ECO:0000259" key="3">
    <source>
        <dbReference type="PROSITE" id="PS50977"/>
    </source>
</evidence>
<dbReference type="InterPro" id="IPR001647">
    <property type="entry name" value="HTH_TetR"/>
</dbReference>
<evidence type="ECO:0000256" key="1">
    <source>
        <dbReference type="ARBA" id="ARBA00023125"/>
    </source>
</evidence>
<evidence type="ECO:0000256" key="2">
    <source>
        <dbReference type="PROSITE-ProRule" id="PRU00335"/>
    </source>
</evidence>
<feature type="domain" description="HTH tetR-type" evidence="3">
    <location>
        <begin position="33"/>
        <end position="93"/>
    </location>
</feature>
<accession>A0A6L8KNW9</accession>
<comment type="caution">
    <text evidence="4">The sequence shown here is derived from an EMBL/GenBank/DDBJ whole genome shotgun (WGS) entry which is preliminary data.</text>
</comment>
<dbReference type="InterPro" id="IPR009057">
    <property type="entry name" value="Homeodomain-like_sf"/>
</dbReference>
<dbReference type="Pfam" id="PF00440">
    <property type="entry name" value="TetR_N"/>
    <property type="match status" value="1"/>
</dbReference>
<dbReference type="GO" id="GO:0003677">
    <property type="term" value="F:DNA binding"/>
    <property type="evidence" value="ECO:0007669"/>
    <property type="project" value="UniProtKB-UniRule"/>
</dbReference>
<protein>
    <submittedName>
        <fullName evidence="4">TetR family transcriptional regulator</fullName>
    </submittedName>
</protein>
<feature type="DNA-binding region" description="H-T-H motif" evidence="2">
    <location>
        <begin position="56"/>
        <end position="75"/>
    </location>
</feature>
<dbReference type="EMBL" id="WWCN01000024">
    <property type="protein sequence ID" value="MYM26241.1"/>
    <property type="molecule type" value="Genomic_DNA"/>
</dbReference>
<dbReference type="Proteomes" id="UP000479335">
    <property type="component" value="Unassembled WGS sequence"/>
</dbReference>
<organism evidence="4 5">
    <name type="scientific">Duganella flavida</name>
    <dbReference type="NCBI Taxonomy" id="2692175"/>
    <lineage>
        <taxon>Bacteria</taxon>
        <taxon>Pseudomonadati</taxon>
        <taxon>Pseudomonadota</taxon>
        <taxon>Betaproteobacteria</taxon>
        <taxon>Burkholderiales</taxon>
        <taxon>Oxalobacteraceae</taxon>
        <taxon>Telluria group</taxon>
        <taxon>Duganella</taxon>
    </lineage>
</organism>
<gene>
    <name evidence="4" type="ORF">GTP46_26785</name>
</gene>
<proteinExistence type="predicted"/>
<dbReference type="AlphaFoldDB" id="A0A6L8KNW9"/>
<name>A0A6L8KNW9_9BURK</name>
<keyword evidence="5" id="KW-1185">Reference proteome</keyword>